<accession>G9Y505</accession>
<dbReference type="Proteomes" id="UP000005959">
    <property type="component" value="Unassembled WGS sequence"/>
</dbReference>
<gene>
    <name evidence="1" type="ORF">HMPREF0454_01643</name>
</gene>
<dbReference type="PATRIC" id="fig|1002364.3.peg.1499"/>
<evidence type="ECO:0000313" key="1">
    <source>
        <dbReference type="EMBL" id="EHM44124.1"/>
    </source>
</evidence>
<reference evidence="1 2" key="1">
    <citation type="submission" date="2011-08" db="EMBL/GenBank/DDBJ databases">
        <authorList>
            <person name="Weinstock G."/>
            <person name="Sodergren E."/>
            <person name="Clifton S."/>
            <person name="Fulton L."/>
            <person name="Fulton B."/>
            <person name="Courtney L."/>
            <person name="Fronick C."/>
            <person name="Harrison M."/>
            <person name="Strong C."/>
            <person name="Farmer C."/>
            <person name="Delahaunty K."/>
            <person name="Markovic C."/>
            <person name="Hall O."/>
            <person name="Minx P."/>
            <person name="Tomlinson C."/>
            <person name="Mitreva M."/>
            <person name="Hou S."/>
            <person name="Chen J."/>
            <person name="Wollam A."/>
            <person name="Pepin K.H."/>
            <person name="Johnson M."/>
            <person name="Bhonagiri V."/>
            <person name="Zhang X."/>
            <person name="Suruliraj S."/>
            <person name="Warren W."/>
            <person name="Chinwalla A."/>
            <person name="Mardis E.R."/>
            <person name="Wilson R.K."/>
        </authorList>
    </citation>
    <scope>NUCLEOTIDE SEQUENCE [LARGE SCALE GENOMIC DNA]</scope>
    <source>
        <strain evidence="1 2">ATCC 51873</strain>
    </source>
</reference>
<protein>
    <submittedName>
        <fullName evidence="1">Uncharacterized protein</fullName>
    </submittedName>
</protein>
<dbReference type="HOGENOM" id="CLU_157873_0_0_6"/>
<sequence>MNYMRRLYGWFLVISTLLKACIRNLYIWMVTVDMLYGESKMKLSEIINQLDQFSCDDTIYAKQPWTFDSEAIVATEPDNGGIPNEATQIDAAYFLEIFLAKEFMGGWLSNLDSSPSSKEKCLRLIKYIENDA</sequence>
<name>G9Y505_HAFAL</name>
<dbReference type="EMBL" id="AGCI01000033">
    <property type="protein sequence ID" value="EHM44124.1"/>
    <property type="molecule type" value="Genomic_DNA"/>
</dbReference>
<dbReference type="AlphaFoldDB" id="G9Y505"/>
<comment type="caution">
    <text evidence="1">The sequence shown here is derived from an EMBL/GenBank/DDBJ whole genome shotgun (WGS) entry which is preliminary data.</text>
</comment>
<proteinExistence type="predicted"/>
<evidence type="ECO:0000313" key="2">
    <source>
        <dbReference type="Proteomes" id="UP000005959"/>
    </source>
</evidence>
<organism evidence="1 2">
    <name type="scientific">Hafnia alvei ATCC 51873</name>
    <dbReference type="NCBI Taxonomy" id="1002364"/>
    <lineage>
        <taxon>Bacteria</taxon>
        <taxon>Pseudomonadati</taxon>
        <taxon>Pseudomonadota</taxon>
        <taxon>Gammaproteobacteria</taxon>
        <taxon>Enterobacterales</taxon>
        <taxon>Hafniaceae</taxon>
        <taxon>Hafnia</taxon>
    </lineage>
</organism>